<evidence type="ECO:0000313" key="2">
    <source>
        <dbReference type="Proteomes" id="UP001458946"/>
    </source>
</evidence>
<organism evidence="1 2">
    <name type="scientific">Deinococcus xinjiangensis</name>
    <dbReference type="NCBI Taxonomy" id="457454"/>
    <lineage>
        <taxon>Bacteria</taxon>
        <taxon>Thermotogati</taxon>
        <taxon>Deinococcota</taxon>
        <taxon>Deinococci</taxon>
        <taxon>Deinococcales</taxon>
        <taxon>Deinococcaceae</taxon>
        <taxon>Deinococcus</taxon>
    </lineage>
</organism>
<name>A0ABP9VIJ1_9DEIO</name>
<evidence type="ECO:0000313" key="1">
    <source>
        <dbReference type="EMBL" id="GAA5503913.1"/>
    </source>
</evidence>
<dbReference type="Proteomes" id="UP001458946">
    <property type="component" value="Unassembled WGS sequence"/>
</dbReference>
<gene>
    <name evidence="1" type="ORF">Dxin01_03681</name>
</gene>
<comment type="caution">
    <text evidence="1">The sequence shown here is derived from an EMBL/GenBank/DDBJ whole genome shotgun (WGS) entry which is preliminary data.</text>
</comment>
<accession>A0ABP9VIJ1</accession>
<keyword evidence="2" id="KW-1185">Reference proteome</keyword>
<dbReference type="RefSeq" id="WP_353543878.1">
    <property type="nucleotide sequence ID" value="NZ_BAABRN010000074.1"/>
</dbReference>
<dbReference type="EMBL" id="BAABRN010000074">
    <property type="protein sequence ID" value="GAA5503913.1"/>
    <property type="molecule type" value="Genomic_DNA"/>
</dbReference>
<reference evidence="1 2" key="1">
    <citation type="submission" date="2024-02" db="EMBL/GenBank/DDBJ databases">
        <title>Deinococcus xinjiangensis NBRC 107630.</title>
        <authorList>
            <person name="Ichikawa N."/>
            <person name="Katano-Makiyama Y."/>
            <person name="Hidaka K."/>
        </authorList>
    </citation>
    <scope>NUCLEOTIDE SEQUENCE [LARGE SCALE GENOMIC DNA]</scope>
    <source>
        <strain evidence="1 2">NBRC 107630</strain>
    </source>
</reference>
<proteinExistence type="predicted"/>
<protein>
    <submittedName>
        <fullName evidence="1">Uncharacterized protein</fullName>
    </submittedName>
</protein>
<sequence length="122" mass="13673">MHWPSALQKKATHSQLEQHGKDVRGVTLYTHMFVLADHSGRADEREHPHYTATAATPQEAEAAAYAVYQKAVACPHTFQRKSPTLLECPICGVQKRTPMTSSAQTPQKPKPQRRLFGLIRLT</sequence>